<dbReference type="GO" id="GO:0016651">
    <property type="term" value="F:oxidoreductase activity, acting on NAD(P)H"/>
    <property type="evidence" value="ECO:0007669"/>
    <property type="project" value="TreeGrafter"/>
</dbReference>
<evidence type="ECO:0000256" key="4">
    <source>
        <dbReference type="ARBA" id="ARBA00023002"/>
    </source>
</evidence>
<dbReference type="Gene3D" id="3.50.50.60">
    <property type="entry name" value="FAD/NAD(P)-binding domain"/>
    <property type="match status" value="2"/>
</dbReference>
<dbReference type="PRINTS" id="PR00411">
    <property type="entry name" value="PNDRDTASEI"/>
</dbReference>
<dbReference type="InterPro" id="IPR016156">
    <property type="entry name" value="FAD/NAD-linked_Rdtase_dimer_sf"/>
</dbReference>
<feature type="domain" description="FAD/NAD(P)-binding" evidence="5">
    <location>
        <begin position="8"/>
        <end position="304"/>
    </location>
</feature>
<evidence type="ECO:0000313" key="8">
    <source>
        <dbReference type="Proteomes" id="UP000184533"/>
    </source>
</evidence>
<dbReference type="InterPro" id="IPR050446">
    <property type="entry name" value="FAD-oxidoreductase/Apoptosis"/>
</dbReference>
<evidence type="ECO:0000256" key="3">
    <source>
        <dbReference type="ARBA" id="ARBA00022827"/>
    </source>
</evidence>
<dbReference type="GO" id="GO:0005737">
    <property type="term" value="C:cytoplasm"/>
    <property type="evidence" value="ECO:0007669"/>
    <property type="project" value="TreeGrafter"/>
</dbReference>
<dbReference type="SUPFAM" id="SSF55424">
    <property type="entry name" value="FAD/NAD-linked reductases, dimerisation (C-terminal) domain"/>
    <property type="match status" value="1"/>
</dbReference>
<evidence type="ECO:0000256" key="2">
    <source>
        <dbReference type="ARBA" id="ARBA00022630"/>
    </source>
</evidence>
<accession>A0A1M5F1Y0</accession>
<dbReference type="PANTHER" id="PTHR43557">
    <property type="entry name" value="APOPTOSIS-INDUCING FACTOR 1"/>
    <property type="match status" value="1"/>
</dbReference>
<dbReference type="RefSeq" id="WP_052950386.1">
    <property type="nucleotide sequence ID" value="NZ_FQVC01000015.1"/>
</dbReference>
<keyword evidence="3" id="KW-0274">FAD</keyword>
<dbReference type="Pfam" id="PF14759">
    <property type="entry name" value="Reductase_C"/>
    <property type="match status" value="1"/>
</dbReference>
<evidence type="ECO:0000259" key="5">
    <source>
        <dbReference type="Pfam" id="PF07992"/>
    </source>
</evidence>
<name>A0A1M5F1Y0_9HYPH</name>
<dbReference type="SUPFAM" id="SSF51905">
    <property type="entry name" value="FAD/NAD(P)-binding domain"/>
    <property type="match status" value="2"/>
</dbReference>
<dbReference type="InterPro" id="IPR036188">
    <property type="entry name" value="FAD/NAD-bd_sf"/>
</dbReference>
<dbReference type="InterPro" id="IPR028202">
    <property type="entry name" value="Reductase_C"/>
</dbReference>
<keyword evidence="4" id="KW-0560">Oxidoreductase</keyword>
<dbReference type="AlphaFoldDB" id="A0A1M5F1Y0"/>
<comment type="cofactor">
    <cofactor evidence="1">
        <name>FAD</name>
        <dbReference type="ChEBI" id="CHEBI:57692"/>
    </cofactor>
</comment>
<gene>
    <name evidence="7" type="ORF">SAMN02745223_03727</name>
</gene>
<protein>
    <submittedName>
        <fullName evidence="7">NADPH-dependent 2,4-dienoyl-CoA reductase, sulfur reductase</fullName>
    </submittedName>
</protein>
<evidence type="ECO:0000256" key="1">
    <source>
        <dbReference type="ARBA" id="ARBA00001974"/>
    </source>
</evidence>
<dbReference type="PANTHER" id="PTHR43557:SF2">
    <property type="entry name" value="RIESKE DOMAIN-CONTAINING PROTEIN-RELATED"/>
    <property type="match status" value="1"/>
</dbReference>
<feature type="domain" description="Reductase C-terminal" evidence="6">
    <location>
        <begin position="330"/>
        <end position="399"/>
    </location>
</feature>
<proteinExistence type="predicted"/>
<sequence length="406" mass="43049">MIDLHSSRIIVAGGSLSGQSAVTELIDRGFAGEIVWITGEAGGVYSKPALSKEFMQGRVSLESILLPAIDPCGANLKIIDGSRGLSLDAQARHLQLDDGRYFDFDGLLICTGASARMPDFALNIDNVLPLRTLEHALAIQQAVRTKPRVLILGGGLIGCEMAASLRGLDLDVTVVEMQSSLLERPFGGAFGDYFEQLQRRNGVTVLTGQSLARLQTANGKVTGAELADSRLLPADLVLVGAGSIPETAWLAGSGLALENGVVCDDTLCSSVPGIFAAGDVASWLNPLYGVRMRVEHWTNASAQGRAAATNLLAALCGDAPGIKSFGDIPYFWSDQFGLKIQMVGWHPGHDRVVVDQPEGAPGPVITYFRGDRLVAAAGVNASRAVMTFRRQIEAEARRTVLEPADA</sequence>
<dbReference type="PRINTS" id="PR00368">
    <property type="entry name" value="FADPNR"/>
</dbReference>
<organism evidence="7 8">
    <name type="scientific">Devosia limi DSM 17137</name>
    <dbReference type="NCBI Taxonomy" id="1121477"/>
    <lineage>
        <taxon>Bacteria</taxon>
        <taxon>Pseudomonadati</taxon>
        <taxon>Pseudomonadota</taxon>
        <taxon>Alphaproteobacteria</taxon>
        <taxon>Hyphomicrobiales</taxon>
        <taxon>Devosiaceae</taxon>
        <taxon>Devosia</taxon>
    </lineage>
</organism>
<evidence type="ECO:0000259" key="6">
    <source>
        <dbReference type="Pfam" id="PF14759"/>
    </source>
</evidence>
<dbReference type="Gene3D" id="3.30.390.30">
    <property type="match status" value="1"/>
</dbReference>
<dbReference type="InterPro" id="IPR023753">
    <property type="entry name" value="FAD/NAD-binding_dom"/>
</dbReference>
<dbReference type="Proteomes" id="UP000184533">
    <property type="component" value="Unassembled WGS sequence"/>
</dbReference>
<reference evidence="7 8" key="1">
    <citation type="submission" date="2016-11" db="EMBL/GenBank/DDBJ databases">
        <authorList>
            <person name="Jaros S."/>
            <person name="Januszkiewicz K."/>
            <person name="Wedrychowicz H."/>
        </authorList>
    </citation>
    <scope>NUCLEOTIDE SEQUENCE [LARGE SCALE GENOMIC DNA]</scope>
    <source>
        <strain evidence="7 8">DSM 17137</strain>
    </source>
</reference>
<dbReference type="OrthoDB" id="7809559at2"/>
<keyword evidence="2" id="KW-0285">Flavoprotein</keyword>
<dbReference type="Pfam" id="PF07992">
    <property type="entry name" value="Pyr_redox_2"/>
    <property type="match status" value="1"/>
</dbReference>
<evidence type="ECO:0000313" key="7">
    <source>
        <dbReference type="EMBL" id="SHF85476.1"/>
    </source>
</evidence>
<dbReference type="EMBL" id="FQVC01000015">
    <property type="protein sequence ID" value="SHF85476.1"/>
    <property type="molecule type" value="Genomic_DNA"/>
</dbReference>